<dbReference type="AlphaFoldDB" id="F7YUS0"/>
<evidence type="ECO:0000259" key="3">
    <source>
        <dbReference type="Pfam" id="PF00496"/>
    </source>
</evidence>
<accession>F7YUS0</accession>
<evidence type="ECO:0000313" key="4">
    <source>
        <dbReference type="EMBL" id="AEH50257.1"/>
    </source>
</evidence>
<dbReference type="PATRIC" id="fig|688269.3.peg.156"/>
<dbReference type="CDD" id="cd08500">
    <property type="entry name" value="PBP2_NikA_DppA_OppA_like_4"/>
    <property type="match status" value="1"/>
</dbReference>
<dbReference type="SUPFAM" id="SSF53850">
    <property type="entry name" value="Periplasmic binding protein-like II"/>
    <property type="match status" value="1"/>
</dbReference>
<dbReference type="RefSeq" id="WP_013931481.1">
    <property type="nucleotide sequence ID" value="NC_015707.1"/>
</dbReference>
<gene>
    <name evidence="4" type="ORF">Theth_0153</name>
</gene>
<dbReference type="PANTHER" id="PTHR30290">
    <property type="entry name" value="PERIPLASMIC BINDING COMPONENT OF ABC TRANSPORTER"/>
    <property type="match status" value="1"/>
</dbReference>
<name>F7YUS0_9THEM</name>
<evidence type="ECO:0000256" key="1">
    <source>
        <dbReference type="ARBA" id="ARBA00005695"/>
    </source>
</evidence>
<dbReference type="InterPro" id="IPR023765">
    <property type="entry name" value="SBP_5_CS"/>
</dbReference>
<protein>
    <submittedName>
        <fullName evidence="4">Extracellular solute-binding protein family 5</fullName>
    </submittedName>
</protein>
<dbReference type="eggNOG" id="COG0747">
    <property type="taxonomic scope" value="Bacteria"/>
</dbReference>
<dbReference type="PROSITE" id="PS01040">
    <property type="entry name" value="SBP_BACTERIAL_5"/>
    <property type="match status" value="1"/>
</dbReference>
<organism evidence="4 5">
    <name type="scientific">Pseudothermotoga thermarum DSM 5069</name>
    <dbReference type="NCBI Taxonomy" id="688269"/>
    <lineage>
        <taxon>Bacteria</taxon>
        <taxon>Thermotogati</taxon>
        <taxon>Thermotogota</taxon>
        <taxon>Thermotogae</taxon>
        <taxon>Thermotogales</taxon>
        <taxon>Thermotogaceae</taxon>
        <taxon>Pseudothermotoga</taxon>
    </lineage>
</organism>
<keyword evidence="2" id="KW-0732">Signal</keyword>
<evidence type="ECO:0000256" key="2">
    <source>
        <dbReference type="ARBA" id="ARBA00022729"/>
    </source>
</evidence>
<dbReference type="PIRSF" id="PIRSF002741">
    <property type="entry name" value="MppA"/>
    <property type="match status" value="1"/>
</dbReference>
<evidence type="ECO:0000313" key="5">
    <source>
        <dbReference type="Proteomes" id="UP000006804"/>
    </source>
</evidence>
<dbReference type="OrthoDB" id="9772924at2"/>
<dbReference type="GO" id="GO:0042597">
    <property type="term" value="C:periplasmic space"/>
    <property type="evidence" value="ECO:0007669"/>
    <property type="project" value="UniProtKB-ARBA"/>
</dbReference>
<sequence precursor="true">MRVKLLLILALAVLVVLSFGWSVYATPEEYYKATGKRITQYKESPMLTELVKQGKLPPVEQRLPEEPLVIVPEEEVGQFGGTWRRVWKGLGDRWGIFKLAEPHLVYWSADGGEFLPGLAKSWEILENGRIFIFHLRKGVKWSDGHPYTVDDIIFWVEDLVGNDDITPTKPAWYRHGGQTVKVEKIDDYTIKFEFAAPNALFMLQVAYSTGFTGAPKHYLKQFHPKYTPMSEIEKVMAQEKQDTWVNLFNLKNDPIRNLELPVLWTWKAASDPSGQFFIMERNPYFWAVDIEGNQLPYIDYVRHEYVMSDEMILLKAIAGEIDMQHRHIGMLGAGAGNYTLLKENEKKGDYRVLNWITANGSVSQLMFNPNHQDPVLRELFNNKKFRQALSLAIDREEISEVLFNGMAKPRQASFVSGSAYYDPLWEKAYAEYDVKKANQLLDELGLKWDAKKEYRLRPDGKPLQFTIQVTRQVDVDVWTMVKEHWKKIGIKVEVQSLERSLYESKIGSGDYDAQVWSMDRAVIPQAEPVWVIPGSTTYAAAWWAAWGSWIDAYKKGEQPPADAAVPPEDVIKLVDLWEQAKKETDPAKFKQIMAEITKIHRENIWMIGTVGEDIAPVVVKNNFKNVPAKIVSDDILRTYINAMPMQFFIKQK</sequence>
<dbReference type="KEGG" id="tta:Theth_0153"/>
<dbReference type="Pfam" id="PF00496">
    <property type="entry name" value="SBP_bac_5"/>
    <property type="match status" value="1"/>
</dbReference>
<feature type="domain" description="Solute-binding protein family 5" evidence="3">
    <location>
        <begin position="114"/>
        <end position="523"/>
    </location>
</feature>
<reference evidence="4 5" key="1">
    <citation type="submission" date="2010-11" db="EMBL/GenBank/DDBJ databases">
        <title>The complete genome of Thermotoga thermarum DSM 5069.</title>
        <authorList>
            <consortium name="US DOE Joint Genome Institute (JGI-PGF)"/>
            <person name="Lucas S."/>
            <person name="Copeland A."/>
            <person name="Lapidus A."/>
            <person name="Bruce D."/>
            <person name="Goodwin L."/>
            <person name="Pitluck S."/>
            <person name="Kyrpides N."/>
            <person name="Mavromatis K."/>
            <person name="Ivanova N."/>
            <person name="Zeytun A."/>
            <person name="Brettin T."/>
            <person name="Detter J.C."/>
            <person name="Tapia R."/>
            <person name="Han C."/>
            <person name="Land M."/>
            <person name="Hauser L."/>
            <person name="Markowitz V."/>
            <person name="Cheng J.-F."/>
            <person name="Hugenholtz P."/>
            <person name="Woyke T."/>
            <person name="Wu D."/>
            <person name="Spring S."/>
            <person name="Schroeder M."/>
            <person name="Brambilla E."/>
            <person name="Klenk H.-P."/>
            <person name="Eisen J.A."/>
        </authorList>
    </citation>
    <scope>NUCLEOTIDE SEQUENCE [LARGE SCALE GENOMIC DNA]</scope>
    <source>
        <strain evidence="4 5">DSM 5069</strain>
    </source>
</reference>
<dbReference type="InterPro" id="IPR000914">
    <property type="entry name" value="SBP_5_dom"/>
</dbReference>
<dbReference type="Gene3D" id="3.40.190.10">
    <property type="entry name" value="Periplasmic binding protein-like II"/>
    <property type="match status" value="1"/>
</dbReference>
<dbReference type="Gene3D" id="3.10.105.10">
    <property type="entry name" value="Dipeptide-binding Protein, Domain 3"/>
    <property type="match status" value="1"/>
</dbReference>
<dbReference type="InterPro" id="IPR030678">
    <property type="entry name" value="Peptide/Ni-bd"/>
</dbReference>
<dbReference type="InterPro" id="IPR039424">
    <property type="entry name" value="SBP_5"/>
</dbReference>
<dbReference type="EMBL" id="CP002351">
    <property type="protein sequence ID" value="AEH50257.1"/>
    <property type="molecule type" value="Genomic_DNA"/>
</dbReference>
<dbReference type="GO" id="GO:1904680">
    <property type="term" value="F:peptide transmembrane transporter activity"/>
    <property type="evidence" value="ECO:0007669"/>
    <property type="project" value="TreeGrafter"/>
</dbReference>
<comment type="similarity">
    <text evidence="1">Belongs to the bacterial solute-binding protein 5 family.</text>
</comment>
<dbReference type="STRING" id="688269.Theth_0153"/>
<keyword evidence="5" id="KW-1185">Reference proteome</keyword>
<dbReference type="HOGENOM" id="CLU_017028_8_2_0"/>
<dbReference type="GO" id="GO:0043190">
    <property type="term" value="C:ATP-binding cassette (ABC) transporter complex"/>
    <property type="evidence" value="ECO:0007669"/>
    <property type="project" value="InterPro"/>
</dbReference>
<proteinExistence type="inferred from homology"/>
<dbReference type="GO" id="GO:0015833">
    <property type="term" value="P:peptide transport"/>
    <property type="evidence" value="ECO:0007669"/>
    <property type="project" value="TreeGrafter"/>
</dbReference>
<dbReference type="PANTHER" id="PTHR30290:SF62">
    <property type="entry name" value="OLIGOPEPTIDE ABC TRANSPORTER, PERIPLASMIC OLIGOPEPTIDE-BINDING PROTEIN"/>
    <property type="match status" value="1"/>
</dbReference>
<dbReference type="Proteomes" id="UP000006804">
    <property type="component" value="Chromosome"/>
</dbReference>